<dbReference type="InterPro" id="IPR036615">
    <property type="entry name" value="Mur_ligase_C_dom_sf"/>
</dbReference>
<accession>A0A094PRX0</accession>
<dbReference type="InterPro" id="IPR004101">
    <property type="entry name" value="Mur_ligase_C"/>
</dbReference>
<evidence type="ECO:0000259" key="2">
    <source>
        <dbReference type="Pfam" id="PF01225"/>
    </source>
</evidence>
<comment type="caution">
    <text evidence="5">The sequence shown here is derived from an EMBL/GenBank/DDBJ whole genome shotgun (WGS) entry which is preliminary data.</text>
</comment>
<dbReference type="SUPFAM" id="SSF53623">
    <property type="entry name" value="MurD-like peptide ligases, catalytic domain"/>
    <property type="match status" value="1"/>
</dbReference>
<dbReference type="Gene3D" id="3.40.1190.10">
    <property type="entry name" value="Mur-like, catalytic domain"/>
    <property type="match status" value="1"/>
</dbReference>
<feature type="domain" description="Mur ligase central" evidence="4">
    <location>
        <begin position="117"/>
        <end position="315"/>
    </location>
</feature>
<gene>
    <name evidence="5" type="ORF">GM51_17255</name>
</gene>
<comment type="similarity">
    <text evidence="1">Belongs to the MurCDEF family. MurE subfamily.</text>
</comment>
<dbReference type="GO" id="GO:0005737">
    <property type="term" value="C:cytoplasm"/>
    <property type="evidence" value="ECO:0007669"/>
    <property type="project" value="InterPro"/>
</dbReference>
<organism evidence="5">
    <name type="scientific">freshwater metagenome</name>
    <dbReference type="NCBI Taxonomy" id="449393"/>
    <lineage>
        <taxon>unclassified sequences</taxon>
        <taxon>metagenomes</taxon>
        <taxon>ecological metagenomes</taxon>
    </lineage>
</organism>
<evidence type="ECO:0000259" key="4">
    <source>
        <dbReference type="Pfam" id="PF08245"/>
    </source>
</evidence>
<dbReference type="SUPFAM" id="SSF63418">
    <property type="entry name" value="MurE/MurF N-terminal domain"/>
    <property type="match status" value="1"/>
</dbReference>
<proteinExistence type="inferred from homology"/>
<dbReference type="Pfam" id="PF02875">
    <property type="entry name" value="Mur_ligase_C"/>
    <property type="match status" value="1"/>
</dbReference>
<dbReference type="NCBIfam" id="TIGR01085">
    <property type="entry name" value="murE"/>
    <property type="match status" value="1"/>
</dbReference>
<dbReference type="Pfam" id="PF01225">
    <property type="entry name" value="Mur_ligase"/>
    <property type="match status" value="1"/>
</dbReference>
<dbReference type="GO" id="GO:0005524">
    <property type="term" value="F:ATP binding"/>
    <property type="evidence" value="ECO:0007669"/>
    <property type="project" value="InterPro"/>
</dbReference>
<sequence length="492" mass="52580">MDLRPVKSKTSLSELASLVSGTCHMEATVTGITHNSRSVRPGDLFVALPGSNVHGIEYVDQALSNGAIAVATDSTGYKSLDSKKVPCLELTDARKDMAKLAAQIYGHPENSLKIVGVTGTNGKTTTTHMLRSIFLDSGAHVGVIGTLGTFLDLETIPSARTTPESTDLFALLAVMVEQGITHVFMEVSSHALELDRVLGLQFDVAIFTNLTQDHLDFHGSMEHYFAAKAKLFTPSYAKAAVICIDDDWGKKLFAQVTIPAISIGSQGDWQTQLATSNSTGFTTQELQRADGTNFSIEVNMLGAYNAVNASCALAASEILGLPLQQGIKSIRNIRAIPGRLEEVSVSGLARVIVDYAHTPDAVATALNAIRESGVGKLITVIGCGGDRDSSKRPIMGRVASQLSDVVIITDDNPRSEEPAEIRRQILAGIASEATQVFEVANRREAIARALNIAQRDDVVAILGKGHETGQEINGEIFPFDDRLVAVQESELA</sequence>
<dbReference type="InterPro" id="IPR005761">
    <property type="entry name" value="UDP-N-AcMur-Glu-dNH2Pim_ligase"/>
</dbReference>
<feature type="domain" description="Mur ligase N-terminal catalytic" evidence="2">
    <location>
        <begin position="29"/>
        <end position="104"/>
    </location>
</feature>
<dbReference type="HAMAP" id="MF_00208">
    <property type="entry name" value="MurE"/>
    <property type="match status" value="1"/>
</dbReference>
<reference evidence="5" key="1">
    <citation type="submission" date="2014-06" db="EMBL/GenBank/DDBJ databases">
        <title>Key roles for freshwater Actinobacteria revealed by deep metagenomic sequencing.</title>
        <authorList>
            <person name="Ghai R."/>
            <person name="Mizuno C.M."/>
            <person name="Picazo A."/>
            <person name="Camacho A."/>
            <person name="Rodriguez-Valera F."/>
        </authorList>
    </citation>
    <scope>NUCLEOTIDE SEQUENCE</scope>
</reference>
<dbReference type="Gene3D" id="3.90.190.20">
    <property type="entry name" value="Mur ligase, C-terminal domain"/>
    <property type="match status" value="1"/>
</dbReference>
<dbReference type="AlphaFoldDB" id="A0A094PRX0"/>
<evidence type="ECO:0000313" key="5">
    <source>
        <dbReference type="EMBL" id="KGA14460.1"/>
    </source>
</evidence>
<dbReference type="InterPro" id="IPR013221">
    <property type="entry name" value="Mur_ligase_cen"/>
</dbReference>
<dbReference type="InterPro" id="IPR035911">
    <property type="entry name" value="MurE/MurF_N"/>
</dbReference>
<dbReference type="GO" id="GO:0008360">
    <property type="term" value="P:regulation of cell shape"/>
    <property type="evidence" value="ECO:0007669"/>
    <property type="project" value="InterPro"/>
</dbReference>
<dbReference type="EMBL" id="JNSL01000147">
    <property type="protein sequence ID" value="KGA14460.1"/>
    <property type="molecule type" value="Genomic_DNA"/>
</dbReference>
<dbReference type="SUPFAM" id="SSF53244">
    <property type="entry name" value="MurD-like peptide ligases, peptide-binding domain"/>
    <property type="match status" value="1"/>
</dbReference>
<dbReference type="Gene3D" id="3.40.1390.10">
    <property type="entry name" value="MurE/MurF, N-terminal domain"/>
    <property type="match status" value="1"/>
</dbReference>
<protein>
    <recommendedName>
        <fullName evidence="6">UDP-N-acetylmuramoylalanyl-D-glutamate--2, 6-diaminopimelate ligase</fullName>
    </recommendedName>
</protein>
<dbReference type="InterPro" id="IPR000713">
    <property type="entry name" value="Mur_ligase_N"/>
</dbReference>
<dbReference type="GO" id="GO:0051301">
    <property type="term" value="P:cell division"/>
    <property type="evidence" value="ECO:0007669"/>
    <property type="project" value="InterPro"/>
</dbReference>
<evidence type="ECO:0000259" key="3">
    <source>
        <dbReference type="Pfam" id="PF02875"/>
    </source>
</evidence>
<dbReference type="NCBIfam" id="NF001126">
    <property type="entry name" value="PRK00139.1-4"/>
    <property type="match status" value="1"/>
</dbReference>
<dbReference type="InterPro" id="IPR036565">
    <property type="entry name" value="Mur-like_cat_sf"/>
</dbReference>
<feature type="domain" description="Mur ligase C-terminal" evidence="3">
    <location>
        <begin position="338"/>
        <end position="465"/>
    </location>
</feature>
<dbReference type="PANTHER" id="PTHR23135">
    <property type="entry name" value="MUR LIGASE FAMILY MEMBER"/>
    <property type="match status" value="1"/>
</dbReference>
<name>A0A094PRX0_9ZZZZ</name>
<dbReference type="PANTHER" id="PTHR23135:SF4">
    <property type="entry name" value="UDP-N-ACETYLMURAMOYL-L-ALANYL-D-GLUTAMATE--2,6-DIAMINOPIMELATE LIGASE MURE HOMOLOG, CHLOROPLASTIC"/>
    <property type="match status" value="1"/>
</dbReference>
<dbReference type="NCBIfam" id="NF001124">
    <property type="entry name" value="PRK00139.1-2"/>
    <property type="match status" value="1"/>
</dbReference>
<evidence type="ECO:0008006" key="6">
    <source>
        <dbReference type="Google" id="ProtNLM"/>
    </source>
</evidence>
<evidence type="ECO:0000256" key="1">
    <source>
        <dbReference type="ARBA" id="ARBA00005898"/>
    </source>
</evidence>
<dbReference type="GO" id="GO:0016881">
    <property type="term" value="F:acid-amino acid ligase activity"/>
    <property type="evidence" value="ECO:0007669"/>
    <property type="project" value="InterPro"/>
</dbReference>
<dbReference type="Pfam" id="PF08245">
    <property type="entry name" value="Mur_ligase_M"/>
    <property type="match status" value="1"/>
</dbReference>